<organism evidence="5 6">
    <name type="scientific">Anaerotignum neopropionicum</name>
    <dbReference type="NCBI Taxonomy" id="36847"/>
    <lineage>
        <taxon>Bacteria</taxon>
        <taxon>Bacillati</taxon>
        <taxon>Bacillota</taxon>
        <taxon>Clostridia</taxon>
        <taxon>Lachnospirales</taxon>
        <taxon>Anaerotignaceae</taxon>
        <taxon>Anaerotignum</taxon>
    </lineage>
</organism>
<protein>
    <submittedName>
        <fullName evidence="5">Cellulosome-anchoring protein</fullName>
    </submittedName>
</protein>
<feature type="compositionally biased region" description="Low complexity" evidence="2">
    <location>
        <begin position="396"/>
        <end position="416"/>
    </location>
</feature>
<dbReference type="Proteomes" id="UP000070539">
    <property type="component" value="Unassembled WGS sequence"/>
</dbReference>
<keyword evidence="1" id="KW-0677">Repeat</keyword>
<dbReference type="OrthoDB" id="1738107at2"/>
<sequence length="592" mass="63258">MNKARKTSFKQILLTMCLIGVMMIFQSLPVMAASGDEAVTVEVSTLAELQAAIQAAQDGDVIGFKGQIELFADAVIGDPGKHITLKRTAGNSYLALSYSEAPFLVQNITFDGAELSSNFSFISIGSDVTFQDVTIKNVVSPMPGGAVSIGDGEVYFKNCTFDSNSSMDGSHIRINSGKPTHIENCTFTNGHVTGKGGAILIASPSSTCNITSSTITGNSSGNLGGGIYNSGVLTITDSKIFKNTATNGGADIANDEFGTLTHEQDLEVLQALYADDNIIVKGWVSDFTDVAGGSFLKLDFELPAPPPTAVILDSASLGTAGDGKITGLTSGKKYKISVDGTTSYVKADGTLTSLESESGTLTGTEIVGLTNGKTYKVEEYTPVPTPTPDPTPVTPPSSNNNSSGGSSHSHYTPTVTTVTQLETKKAVVLSYGKAVLDTTKTEYLIGYTDGMLGGKDTLTKAQFIQIVYRLLTPESRTAVYSDKSSFKDVASNAWYYEAVNSMTNAGLISVGADGKFNPDKNVTWGEMVNIMAKFAKPNSEWKIITKHWAKDSLNTAISYRWFEYNDQFNPDGEVSRLEMLNFINTMFKWSKQ</sequence>
<keyword evidence="6" id="KW-1185">Reference proteome</keyword>
<dbReference type="InterPro" id="IPR001119">
    <property type="entry name" value="SLH_dom"/>
</dbReference>
<accession>A0A136WEA8</accession>
<reference evidence="5 6" key="1">
    <citation type="submission" date="2016-01" db="EMBL/GenBank/DDBJ databases">
        <title>Genome sequence of Clostridium neopropionicum X4, DSM-3847.</title>
        <authorList>
            <person name="Poehlein A."/>
            <person name="Beck M.H."/>
            <person name="Bengelsdorf F.R."/>
            <person name="Daniel R."/>
            <person name="Duerre P."/>
        </authorList>
    </citation>
    <scope>NUCLEOTIDE SEQUENCE [LARGE SCALE GENOMIC DNA]</scope>
    <source>
        <strain evidence="5 6">DSM-3847</strain>
    </source>
</reference>
<dbReference type="InterPro" id="IPR012334">
    <property type="entry name" value="Pectin_lyas_fold"/>
</dbReference>
<evidence type="ECO:0000313" key="6">
    <source>
        <dbReference type="Proteomes" id="UP000070539"/>
    </source>
</evidence>
<dbReference type="SUPFAM" id="SSF51126">
    <property type="entry name" value="Pectin lyase-like"/>
    <property type="match status" value="1"/>
</dbReference>
<evidence type="ECO:0000256" key="1">
    <source>
        <dbReference type="ARBA" id="ARBA00022737"/>
    </source>
</evidence>
<evidence type="ECO:0000256" key="2">
    <source>
        <dbReference type="SAM" id="MobiDB-lite"/>
    </source>
</evidence>
<feature type="domain" description="SLH" evidence="4">
    <location>
        <begin position="482"/>
        <end position="545"/>
    </location>
</feature>
<feature type="signal peptide" evidence="3">
    <location>
        <begin position="1"/>
        <end position="32"/>
    </location>
</feature>
<dbReference type="Pfam" id="PF00395">
    <property type="entry name" value="SLH"/>
    <property type="match status" value="1"/>
</dbReference>
<evidence type="ECO:0000313" key="5">
    <source>
        <dbReference type="EMBL" id="KXL52811.1"/>
    </source>
</evidence>
<feature type="region of interest" description="Disordered" evidence="2">
    <location>
        <begin position="379"/>
        <end position="416"/>
    </location>
</feature>
<dbReference type="EMBL" id="LRVM01000005">
    <property type="protein sequence ID" value="KXL52811.1"/>
    <property type="molecule type" value="Genomic_DNA"/>
</dbReference>
<gene>
    <name evidence="5" type="primary">ancA_5</name>
    <name evidence="5" type="ORF">CLNEO_18340</name>
</gene>
<dbReference type="AlphaFoldDB" id="A0A136WEA8"/>
<dbReference type="PATRIC" id="fig|36847.3.peg.2159"/>
<comment type="caution">
    <text evidence="5">The sequence shown here is derived from an EMBL/GenBank/DDBJ whole genome shotgun (WGS) entry which is preliminary data.</text>
</comment>
<name>A0A136WEA8_9FIRM</name>
<evidence type="ECO:0000259" key="4">
    <source>
        <dbReference type="PROSITE" id="PS51272"/>
    </source>
</evidence>
<dbReference type="PROSITE" id="PS51272">
    <property type="entry name" value="SLH"/>
    <property type="match status" value="1"/>
</dbReference>
<proteinExistence type="predicted"/>
<dbReference type="InterPro" id="IPR011050">
    <property type="entry name" value="Pectin_lyase_fold/virulence"/>
</dbReference>
<dbReference type="STRING" id="36847.CLNEO_18340"/>
<dbReference type="Gene3D" id="2.160.20.10">
    <property type="entry name" value="Single-stranded right-handed beta-helix, Pectin lyase-like"/>
    <property type="match status" value="1"/>
</dbReference>
<evidence type="ECO:0000256" key="3">
    <source>
        <dbReference type="SAM" id="SignalP"/>
    </source>
</evidence>
<dbReference type="RefSeq" id="WP_066087809.1">
    <property type="nucleotide sequence ID" value="NZ_LRVM01000005.1"/>
</dbReference>
<feature type="chain" id="PRO_5007479362" evidence="3">
    <location>
        <begin position="33"/>
        <end position="592"/>
    </location>
</feature>
<keyword evidence="3" id="KW-0732">Signal</keyword>
<feature type="compositionally biased region" description="Pro residues" evidence="2">
    <location>
        <begin position="383"/>
        <end position="395"/>
    </location>
</feature>